<comment type="caution">
    <text evidence="2">The sequence shown here is derived from an EMBL/GenBank/DDBJ whole genome shotgun (WGS) entry which is preliminary data.</text>
</comment>
<evidence type="ECO:0000313" key="3">
    <source>
        <dbReference type="Proteomes" id="UP000318571"/>
    </source>
</evidence>
<dbReference type="Proteomes" id="UP000318571">
    <property type="component" value="Chromosome 11"/>
</dbReference>
<dbReference type="AlphaFoldDB" id="A0A553PK16"/>
<keyword evidence="1" id="KW-0732">Signal</keyword>
<evidence type="ECO:0000256" key="1">
    <source>
        <dbReference type="SAM" id="SignalP"/>
    </source>
</evidence>
<feature type="signal peptide" evidence="1">
    <location>
        <begin position="1"/>
        <end position="16"/>
    </location>
</feature>
<proteinExistence type="predicted"/>
<evidence type="ECO:0000313" key="2">
    <source>
        <dbReference type="EMBL" id="TRY78018.1"/>
    </source>
</evidence>
<feature type="chain" id="PRO_5022104924" evidence="1">
    <location>
        <begin position="17"/>
        <end position="241"/>
    </location>
</feature>
<reference evidence="2 3" key="1">
    <citation type="journal article" date="2018" name="Nat. Ecol. Evol.">
        <title>Genomic signatures of mitonuclear coevolution across populations of Tigriopus californicus.</title>
        <authorList>
            <person name="Barreto F.S."/>
            <person name="Watson E.T."/>
            <person name="Lima T.G."/>
            <person name="Willett C.S."/>
            <person name="Edmands S."/>
            <person name="Li W."/>
            <person name="Burton R.S."/>
        </authorList>
    </citation>
    <scope>NUCLEOTIDE SEQUENCE [LARGE SCALE GENOMIC DNA]</scope>
    <source>
        <strain evidence="2 3">San Diego</strain>
    </source>
</reference>
<keyword evidence="3" id="KW-1185">Reference proteome</keyword>
<protein>
    <submittedName>
        <fullName evidence="2">Uncharacterized protein</fullName>
    </submittedName>
</protein>
<sequence>MKFTYAFLFMFTCVDGKEVFERPNPSSSSLNDEDSHVNLAMRYDAQKATAAQLAEHALIREFSSCLQLTFCTVGSHVDIEKHDSSFEGPPSEHSTATMAAGVKAAVQTFRQVLLVIKNRQPMIRMQQLVASYDVGAATRDPLICRSSFPCQTPGSNLHIYQLGKSAPREFGPLIDCSALADVCPGISIGCSLCAMFAPGTCSTTCTTGALFCGSTAIGCMEAKRQKKKDKMVAKQIIQGGI</sequence>
<name>A0A553PK16_TIGCA</name>
<gene>
    <name evidence="2" type="ORF">TCAL_13495</name>
</gene>
<dbReference type="EMBL" id="VCGU01000003">
    <property type="protein sequence ID" value="TRY78018.1"/>
    <property type="molecule type" value="Genomic_DNA"/>
</dbReference>
<organism evidence="2 3">
    <name type="scientific">Tigriopus californicus</name>
    <name type="common">Marine copepod</name>
    <dbReference type="NCBI Taxonomy" id="6832"/>
    <lineage>
        <taxon>Eukaryota</taxon>
        <taxon>Metazoa</taxon>
        <taxon>Ecdysozoa</taxon>
        <taxon>Arthropoda</taxon>
        <taxon>Crustacea</taxon>
        <taxon>Multicrustacea</taxon>
        <taxon>Hexanauplia</taxon>
        <taxon>Copepoda</taxon>
        <taxon>Harpacticoida</taxon>
        <taxon>Harpacticidae</taxon>
        <taxon>Tigriopus</taxon>
    </lineage>
</organism>
<accession>A0A553PK16</accession>